<dbReference type="AlphaFoldDB" id="A0A418IQH7"/>
<name>A0A418IQH7_STAXY</name>
<evidence type="ECO:0000313" key="1">
    <source>
        <dbReference type="EMBL" id="RIN11915.1"/>
    </source>
</evidence>
<dbReference type="Proteomes" id="UP000285567">
    <property type="component" value="Unassembled WGS sequence"/>
</dbReference>
<accession>A0A418IQH7</accession>
<dbReference type="OrthoDB" id="3652431at2"/>
<dbReference type="InterPro" id="IPR053620">
    <property type="entry name" value="Staphylopine_dehydrogenase"/>
</dbReference>
<dbReference type="EMBL" id="QXUL01000013">
    <property type="protein sequence ID" value="RIN11915.1"/>
    <property type="molecule type" value="Genomic_DNA"/>
</dbReference>
<dbReference type="InterPro" id="IPR016935">
    <property type="entry name" value="Opine_metallophore_DH"/>
</dbReference>
<dbReference type="NCBIfam" id="NF033600">
    <property type="entry name" value="staphylopine_DH"/>
    <property type="match status" value="1"/>
</dbReference>
<organism evidence="1 2">
    <name type="scientific">Staphylococcus xylosus</name>
    <dbReference type="NCBI Taxonomy" id="1288"/>
    <lineage>
        <taxon>Bacteria</taxon>
        <taxon>Bacillati</taxon>
        <taxon>Bacillota</taxon>
        <taxon>Bacilli</taxon>
        <taxon>Bacillales</taxon>
        <taxon>Staphylococcaceae</taxon>
        <taxon>Staphylococcus</taxon>
    </lineage>
</organism>
<comment type="caution">
    <text evidence="1">The sequence shown here is derived from an EMBL/GenBank/DDBJ whole genome shotgun (WGS) entry which is preliminary data.</text>
</comment>
<keyword evidence="2" id="KW-1185">Reference proteome</keyword>
<protein>
    <submittedName>
        <fullName evidence="1">Staphylopine biosynthesis dehydrogenase</fullName>
    </submittedName>
</protein>
<dbReference type="Gene3D" id="3.40.50.720">
    <property type="entry name" value="NAD(P)-binding Rossmann-like Domain"/>
    <property type="match status" value="1"/>
</dbReference>
<dbReference type="Pfam" id="PF10100">
    <property type="entry name" value="Staph_opine_DH"/>
    <property type="match status" value="1"/>
</dbReference>
<gene>
    <name evidence="1" type="primary">cntM</name>
    <name evidence="1" type="ORF">BU097_03755</name>
</gene>
<reference evidence="1 2" key="1">
    <citation type="journal article" date="2016" name="Front. Microbiol.">
        <title>Comprehensive Phylogenetic Analysis of Bovine Non-aureus Staphylococci Species Based on Whole-Genome Sequencing.</title>
        <authorList>
            <person name="Naushad S."/>
            <person name="Barkema H.W."/>
            <person name="Luby C."/>
            <person name="Condas L.A."/>
            <person name="Nobrega D.B."/>
            <person name="Carson D.A."/>
            <person name="De Buck J."/>
        </authorList>
    </citation>
    <scope>NUCLEOTIDE SEQUENCE [LARGE SCALE GENOMIC DNA]</scope>
    <source>
        <strain evidence="1 2">SNUC 102</strain>
    </source>
</reference>
<dbReference type="RefSeq" id="WP_107552106.1">
    <property type="nucleotide sequence ID" value="NZ_PZES01000088.1"/>
</dbReference>
<proteinExistence type="predicted"/>
<sequence>MSKMLIIGTGPVAIQLANLCHLTTDKQIDMVGRASTSLKSKKLFQAYQNDKCFKVTTQNDAHKHMAGRFQINHLYEDIEVVNDYYDTIIMACTADAYHSTLAQLSTAILEKVKRILLVSPTFGSQMIVEQHMANFNKDIEVISFSTYLGDTRLYDTEQPNHVVTTGLKTKLYVGSNREHSATINYLKNVFKQFHINLIDMPTPLHAETRNSSLYVHPPLFMNDFSLKVIFEGTEVPVYVYKLFPEGPITMTLIHEMRLMWTELMNILAKFSVRSVNLLEFMVKDNYPVHPETLADDDIYSFEKLPPIYQEYLLYVRYTAILIDPFSEPDKHGRYFDFSAVPFKQLYENEQGAVHIPRMPSEDYYRTSIIQHIGKLLDVETPMIDTFMERYEQYCQDYKKHNHNRQLSSQFTMNLFKDDKSLVEEFLDTKDKI</sequence>
<evidence type="ECO:0000313" key="2">
    <source>
        <dbReference type="Proteomes" id="UP000285567"/>
    </source>
</evidence>